<organism evidence="1 2">
    <name type="scientific">Umezawaea endophytica</name>
    <dbReference type="NCBI Taxonomy" id="1654476"/>
    <lineage>
        <taxon>Bacteria</taxon>
        <taxon>Bacillati</taxon>
        <taxon>Actinomycetota</taxon>
        <taxon>Actinomycetes</taxon>
        <taxon>Pseudonocardiales</taxon>
        <taxon>Pseudonocardiaceae</taxon>
        <taxon>Umezawaea</taxon>
    </lineage>
</organism>
<proteinExistence type="predicted"/>
<dbReference type="RefSeq" id="WP_259624815.1">
    <property type="nucleotide sequence ID" value="NZ_JANYMP010000009.1"/>
</dbReference>
<dbReference type="Proteomes" id="UP001141259">
    <property type="component" value="Unassembled WGS sequence"/>
</dbReference>
<evidence type="ECO:0000313" key="1">
    <source>
        <dbReference type="EMBL" id="MCS7479314.1"/>
    </source>
</evidence>
<comment type="caution">
    <text evidence="1">The sequence shown here is derived from an EMBL/GenBank/DDBJ whole genome shotgun (WGS) entry which is preliminary data.</text>
</comment>
<protein>
    <submittedName>
        <fullName evidence="1">Uncharacterized protein</fullName>
    </submittedName>
</protein>
<gene>
    <name evidence="1" type="ORF">NZH93_20825</name>
</gene>
<dbReference type="AlphaFoldDB" id="A0A9X2VMT6"/>
<reference evidence="1" key="1">
    <citation type="submission" date="2022-08" db="EMBL/GenBank/DDBJ databases">
        <authorList>
            <person name="Tistechok S."/>
            <person name="Samborskyy M."/>
            <person name="Roman I."/>
        </authorList>
    </citation>
    <scope>NUCLEOTIDE SEQUENCE</scope>
    <source>
        <strain evidence="1">DSM 103496</strain>
    </source>
</reference>
<name>A0A9X2VMT6_9PSEU</name>
<keyword evidence="2" id="KW-1185">Reference proteome</keyword>
<sequence length="101" mass="11256">MTSPVDTAARAEVRLRELIARGFQFLHPTDARGELAAVVGVRAHDNVIDVVRLHTEDDAVATRMPSDEQNVLAPVRFSWRRRGPACSVLEELLELPDDRIA</sequence>
<evidence type="ECO:0000313" key="2">
    <source>
        <dbReference type="Proteomes" id="UP001141259"/>
    </source>
</evidence>
<accession>A0A9X2VMT6</accession>
<dbReference type="EMBL" id="JANYMP010000009">
    <property type="protein sequence ID" value="MCS7479314.1"/>
    <property type="molecule type" value="Genomic_DNA"/>
</dbReference>